<keyword evidence="5" id="KW-1133">Transmembrane helix</keyword>
<organism evidence="7 8">
    <name type="scientific">Diploscapter pachys</name>
    <dbReference type="NCBI Taxonomy" id="2018661"/>
    <lineage>
        <taxon>Eukaryota</taxon>
        <taxon>Metazoa</taxon>
        <taxon>Ecdysozoa</taxon>
        <taxon>Nematoda</taxon>
        <taxon>Chromadorea</taxon>
        <taxon>Rhabditida</taxon>
        <taxon>Rhabditina</taxon>
        <taxon>Rhabditomorpha</taxon>
        <taxon>Rhabditoidea</taxon>
        <taxon>Rhabditidae</taxon>
        <taxon>Diploscapter</taxon>
    </lineage>
</organism>
<keyword evidence="5" id="KW-0812">Transmembrane</keyword>
<keyword evidence="3 4" id="KW-0378">Hydrolase</keyword>
<accession>A0A2A2J445</accession>
<evidence type="ECO:0000256" key="2">
    <source>
        <dbReference type="ARBA" id="ARBA00022487"/>
    </source>
</evidence>
<protein>
    <recommendedName>
        <fullName evidence="4">Carboxylic ester hydrolase</fullName>
        <ecNumber evidence="4">3.1.1.-</ecNumber>
    </recommendedName>
</protein>
<dbReference type="Gene3D" id="3.40.50.1820">
    <property type="entry name" value="alpha/beta hydrolase"/>
    <property type="match status" value="3"/>
</dbReference>
<dbReference type="Pfam" id="PF00135">
    <property type="entry name" value="COesterase"/>
    <property type="match status" value="3"/>
</dbReference>
<comment type="similarity">
    <text evidence="1 4">Belongs to the type-B carboxylesterase/lipase family.</text>
</comment>
<dbReference type="PROSITE" id="PS00122">
    <property type="entry name" value="CARBOXYLESTERASE_B_1"/>
    <property type="match status" value="1"/>
</dbReference>
<keyword evidence="2" id="KW-0719">Serine esterase</keyword>
<dbReference type="STRING" id="2018661.A0A2A2J445"/>
<feature type="domain" description="Carboxylesterase type B" evidence="6">
    <location>
        <begin position="102"/>
        <end position="162"/>
    </location>
</feature>
<dbReference type="GO" id="GO:0052689">
    <property type="term" value="F:carboxylic ester hydrolase activity"/>
    <property type="evidence" value="ECO:0007669"/>
    <property type="project" value="UniProtKB-KW"/>
</dbReference>
<sequence>MLVNTQPNKGPIIGKLLTSYDNEQAYTFLGIPLAKPTVGKLRFIRPQPVDPWKKPIYTTEFRNACMADAALTYKKLADGPVSEDCLYMNVYASHHCLHLASIFGFINLPYGSETPLFERNPAIRDLHFEFEWAQNEIRNFGGDPSKVTVYGHSAGAQIVKIVESNTYATIKIAKLLGCINANATVTSKDNERIIDCMIIKSSQELVAAQNKLDYYVEDIWGPYVDGEMIPDQYTTLRSRMKKRNLLIGTVLHEMKSTEPIVDKRTGHVIENRLQEICHDLAYLYNVKDPLTAEAACIAYYSIGNKSAQINDDMQFYVETVNHANANLDPSKKIYVYSYIYSGAGLAYDKYNPFGKLSPAHSEDFTEEEAYQRFKNLIKFNEAELDVKGNILLYVAISLGILIFVFGLMKFVEYRKRRAYNPL</sequence>
<keyword evidence="5" id="KW-0472">Membrane</keyword>
<gene>
    <name evidence="7" type="ORF">WR25_15701</name>
</gene>
<proteinExistence type="inferred from homology"/>
<dbReference type="SUPFAM" id="SSF53474">
    <property type="entry name" value="alpha/beta-Hydrolases"/>
    <property type="match status" value="1"/>
</dbReference>
<dbReference type="AlphaFoldDB" id="A0A2A2J445"/>
<dbReference type="InterPro" id="IPR019826">
    <property type="entry name" value="Carboxylesterase_B_AS"/>
</dbReference>
<dbReference type="OrthoDB" id="3200163at2759"/>
<dbReference type="InterPro" id="IPR002018">
    <property type="entry name" value="CarbesteraseB"/>
</dbReference>
<comment type="caution">
    <text evidence="7">The sequence shown here is derived from an EMBL/GenBank/DDBJ whole genome shotgun (WGS) entry which is preliminary data.</text>
</comment>
<reference evidence="7 8" key="1">
    <citation type="journal article" date="2017" name="Curr. Biol.">
        <title>Genome architecture and evolution of a unichromosomal asexual nematode.</title>
        <authorList>
            <person name="Fradin H."/>
            <person name="Zegar C."/>
            <person name="Gutwein M."/>
            <person name="Lucas J."/>
            <person name="Kovtun M."/>
            <person name="Corcoran D."/>
            <person name="Baugh L.R."/>
            <person name="Kiontke K."/>
            <person name="Gunsalus K."/>
            <person name="Fitch D.H."/>
            <person name="Piano F."/>
        </authorList>
    </citation>
    <scope>NUCLEOTIDE SEQUENCE [LARGE SCALE GENOMIC DNA]</scope>
    <source>
        <strain evidence="7">PF1309</strain>
    </source>
</reference>
<dbReference type="EC" id="3.1.1.-" evidence="4"/>
<evidence type="ECO:0000256" key="1">
    <source>
        <dbReference type="ARBA" id="ARBA00005964"/>
    </source>
</evidence>
<dbReference type="Proteomes" id="UP000218231">
    <property type="component" value="Unassembled WGS sequence"/>
</dbReference>
<evidence type="ECO:0000256" key="5">
    <source>
        <dbReference type="SAM" id="Phobius"/>
    </source>
</evidence>
<dbReference type="PANTHER" id="PTHR11559">
    <property type="entry name" value="CARBOXYLESTERASE"/>
    <property type="match status" value="1"/>
</dbReference>
<dbReference type="InterPro" id="IPR050309">
    <property type="entry name" value="Type-B_Carboxylest/Lipase"/>
</dbReference>
<evidence type="ECO:0000256" key="3">
    <source>
        <dbReference type="ARBA" id="ARBA00022801"/>
    </source>
</evidence>
<feature type="transmembrane region" description="Helical" evidence="5">
    <location>
        <begin position="390"/>
        <end position="411"/>
    </location>
</feature>
<feature type="domain" description="Carboxylesterase type B" evidence="6">
    <location>
        <begin position="168"/>
        <end position="365"/>
    </location>
</feature>
<feature type="domain" description="Carboxylesterase type B" evidence="6">
    <location>
        <begin position="4"/>
        <end position="93"/>
    </location>
</feature>
<name>A0A2A2J445_9BILA</name>
<evidence type="ECO:0000256" key="4">
    <source>
        <dbReference type="RuleBase" id="RU361235"/>
    </source>
</evidence>
<evidence type="ECO:0000313" key="7">
    <source>
        <dbReference type="EMBL" id="PAV56262.1"/>
    </source>
</evidence>
<dbReference type="EMBL" id="LIAE01010710">
    <property type="protein sequence ID" value="PAV56262.1"/>
    <property type="molecule type" value="Genomic_DNA"/>
</dbReference>
<evidence type="ECO:0000259" key="6">
    <source>
        <dbReference type="Pfam" id="PF00135"/>
    </source>
</evidence>
<dbReference type="InterPro" id="IPR029058">
    <property type="entry name" value="AB_hydrolase_fold"/>
</dbReference>
<keyword evidence="8" id="KW-1185">Reference proteome</keyword>
<evidence type="ECO:0000313" key="8">
    <source>
        <dbReference type="Proteomes" id="UP000218231"/>
    </source>
</evidence>